<name>A0A226F3X6_FOLCA</name>
<dbReference type="OrthoDB" id="6435638at2759"/>
<gene>
    <name evidence="2" type="ORF">Fcan01_02920</name>
</gene>
<organism evidence="2 3">
    <name type="scientific">Folsomia candida</name>
    <name type="common">Springtail</name>
    <dbReference type="NCBI Taxonomy" id="158441"/>
    <lineage>
        <taxon>Eukaryota</taxon>
        <taxon>Metazoa</taxon>
        <taxon>Ecdysozoa</taxon>
        <taxon>Arthropoda</taxon>
        <taxon>Hexapoda</taxon>
        <taxon>Collembola</taxon>
        <taxon>Entomobryomorpha</taxon>
        <taxon>Isotomoidea</taxon>
        <taxon>Isotomidae</taxon>
        <taxon>Proisotominae</taxon>
        <taxon>Folsomia</taxon>
    </lineage>
</organism>
<evidence type="ECO:0000313" key="2">
    <source>
        <dbReference type="EMBL" id="OXA64178.1"/>
    </source>
</evidence>
<sequence length="225" mass="24846">MLHPVCELNYASKSFSPPLNKNRVKPPYGVRVRWKPRDCLCSVASGSSSDNSKLPPGHIPMVNRNQNHNNQGHRHRRGTRSTAVDNLYGSQRRTKTTSLVPLTSREFNRHVPHTQDGLKVQNGLMVVNNNHLNSTSPTNTTSFTLGAGRGANIKPRRNISSFDPEEEDSSALCTPTPRFTRNNTLGDASVSNIQLVTISSPMEKNHHLNNSLQFDLDLEGGGGNM</sequence>
<dbReference type="EMBL" id="LNIX01000001">
    <property type="protein sequence ID" value="OXA64178.1"/>
    <property type="molecule type" value="Genomic_DNA"/>
</dbReference>
<feature type="region of interest" description="Disordered" evidence="1">
    <location>
        <begin position="148"/>
        <end position="172"/>
    </location>
</feature>
<reference evidence="2 3" key="1">
    <citation type="submission" date="2015-12" db="EMBL/GenBank/DDBJ databases">
        <title>The genome of Folsomia candida.</title>
        <authorList>
            <person name="Faddeeva A."/>
            <person name="Derks M.F."/>
            <person name="Anvar Y."/>
            <person name="Smit S."/>
            <person name="Van Straalen N."/>
            <person name="Roelofs D."/>
        </authorList>
    </citation>
    <scope>NUCLEOTIDE SEQUENCE [LARGE SCALE GENOMIC DNA]</scope>
    <source>
        <strain evidence="2 3">VU population</strain>
        <tissue evidence="2">Whole body</tissue>
    </source>
</reference>
<comment type="caution">
    <text evidence="2">The sequence shown here is derived from an EMBL/GenBank/DDBJ whole genome shotgun (WGS) entry which is preliminary data.</text>
</comment>
<keyword evidence="3" id="KW-1185">Reference proteome</keyword>
<dbReference type="Proteomes" id="UP000198287">
    <property type="component" value="Unassembled WGS sequence"/>
</dbReference>
<evidence type="ECO:0000256" key="1">
    <source>
        <dbReference type="SAM" id="MobiDB-lite"/>
    </source>
</evidence>
<protein>
    <submittedName>
        <fullName evidence="2">Uncharacterized protein</fullName>
    </submittedName>
</protein>
<evidence type="ECO:0000313" key="3">
    <source>
        <dbReference type="Proteomes" id="UP000198287"/>
    </source>
</evidence>
<proteinExistence type="predicted"/>
<dbReference type="AlphaFoldDB" id="A0A226F3X6"/>
<accession>A0A226F3X6</accession>